<dbReference type="AlphaFoldDB" id="A0A180FXZ1"/>
<evidence type="ECO:0000256" key="1">
    <source>
        <dbReference type="SAM" id="MobiDB-lite"/>
    </source>
</evidence>
<accession>A0A180FXZ1</accession>
<feature type="compositionally biased region" description="Basic residues" evidence="1">
    <location>
        <begin position="54"/>
        <end position="69"/>
    </location>
</feature>
<feature type="non-terminal residue" evidence="2">
    <location>
        <position position="1"/>
    </location>
</feature>
<proteinExistence type="predicted"/>
<dbReference type="Proteomes" id="UP000005240">
    <property type="component" value="Unassembled WGS sequence"/>
</dbReference>
<feature type="region of interest" description="Disordered" evidence="1">
    <location>
        <begin position="1"/>
        <end position="181"/>
    </location>
</feature>
<feature type="compositionally biased region" description="Basic and acidic residues" evidence="1">
    <location>
        <begin position="123"/>
        <end position="132"/>
    </location>
</feature>
<evidence type="ECO:0000313" key="2">
    <source>
        <dbReference type="EMBL" id="OAV85138.1"/>
    </source>
</evidence>
<dbReference type="EnsemblFungi" id="PTTG_30760-t43_1">
    <property type="protein sequence ID" value="PTTG_30760-t43_1-p1"/>
    <property type="gene ID" value="PTTG_30760"/>
</dbReference>
<gene>
    <name evidence="2" type="ORF">PTTG_30760</name>
</gene>
<evidence type="ECO:0000313" key="4">
    <source>
        <dbReference type="Proteomes" id="UP000005240"/>
    </source>
</evidence>
<keyword evidence="4" id="KW-1185">Reference proteome</keyword>
<dbReference type="VEuPathDB" id="FungiDB:PTTG_30760"/>
<reference evidence="3" key="4">
    <citation type="submission" date="2025-05" db="UniProtKB">
        <authorList>
            <consortium name="EnsemblFungi"/>
        </authorList>
    </citation>
    <scope>IDENTIFICATION</scope>
    <source>
        <strain evidence="3">isolate 1-1 / race 1 (BBBD)</strain>
    </source>
</reference>
<feature type="compositionally biased region" description="Basic and acidic residues" evidence="1">
    <location>
        <begin position="85"/>
        <end position="97"/>
    </location>
</feature>
<sequence>RRPLHAARGRPASASGARREAQCVCSDRRRRPGPARLRPHPHPRRARLPLPVPRPHRRLSRSTHPLLRRPAHDRLLRGAQPRRQLQQDHGPEPRRTGTESGGLRLQLLGRLPDRPLPRPRLHRDREHRHESLASRIRRPSSGRRAGAGPMEHPLERRTRKDQTARVPRRGRGARAHPPPLLPLLGTQKLQLSQSRDRRLLSAPVLASLRLHLFPKHTVFIHPLPLRAGLSCSL</sequence>
<feature type="compositionally biased region" description="Basic and acidic residues" evidence="1">
    <location>
        <begin position="152"/>
        <end position="163"/>
    </location>
</feature>
<dbReference type="EMBL" id="ADAS02006581">
    <property type="protein sequence ID" value="OAV85138.1"/>
    <property type="molecule type" value="Genomic_DNA"/>
</dbReference>
<reference evidence="3 4" key="3">
    <citation type="journal article" date="2017" name="G3 (Bethesda)">
        <title>Comparative analysis highlights variable genome content of wheat rusts and divergence of the mating loci.</title>
        <authorList>
            <person name="Cuomo C.A."/>
            <person name="Bakkeren G."/>
            <person name="Khalil H.B."/>
            <person name="Panwar V."/>
            <person name="Joly D."/>
            <person name="Linning R."/>
            <person name="Sakthikumar S."/>
            <person name="Song X."/>
            <person name="Adiconis X."/>
            <person name="Fan L."/>
            <person name="Goldberg J.M."/>
            <person name="Levin J.Z."/>
            <person name="Young S."/>
            <person name="Zeng Q."/>
            <person name="Anikster Y."/>
            <person name="Bruce M."/>
            <person name="Wang M."/>
            <person name="Yin C."/>
            <person name="McCallum B."/>
            <person name="Szabo L.J."/>
            <person name="Hulbert S."/>
            <person name="Chen X."/>
            <person name="Fellers J.P."/>
        </authorList>
    </citation>
    <scope>NUCLEOTIDE SEQUENCE</scope>
    <source>
        <strain evidence="4">Isolate 1-1 / race 1 (BBBD)</strain>
        <strain evidence="3">isolate 1-1 / race 1 (BBBD)</strain>
    </source>
</reference>
<reference evidence="2" key="2">
    <citation type="submission" date="2016-05" db="EMBL/GenBank/DDBJ databases">
        <title>Comparative analysis highlights variable genome content of wheat rusts and divergence of the mating loci.</title>
        <authorList>
            <person name="Cuomo C.A."/>
            <person name="Bakkeren G."/>
            <person name="Szabo L."/>
            <person name="Khalil H."/>
            <person name="Joly D."/>
            <person name="Goldberg J."/>
            <person name="Young S."/>
            <person name="Zeng Q."/>
            <person name="Fellers J."/>
        </authorList>
    </citation>
    <scope>NUCLEOTIDE SEQUENCE [LARGE SCALE GENOMIC DNA]</scope>
    <source>
        <strain evidence="2">1-1 BBBD Race 1</strain>
    </source>
</reference>
<name>A0A180FXZ1_PUCT1</name>
<protein>
    <submittedName>
        <fullName evidence="2 3">Uncharacterized protein</fullName>
    </submittedName>
</protein>
<feature type="compositionally biased region" description="Basic residues" evidence="1">
    <location>
        <begin position="28"/>
        <end position="47"/>
    </location>
</feature>
<feature type="compositionally biased region" description="Low complexity" evidence="1">
    <location>
        <begin position="101"/>
        <end position="110"/>
    </location>
</feature>
<evidence type="ECO:0000313" key="3">
    <source>
        <dbReference type="EnsemblFungi" id="PTTG_30760-t43_1-p1"/>
    </source>
</evidence>
<reference evidence="2" key="1">
    <citation type="submission" date="2009-11" db="EMBL/GenBank/DDBJ databases">
        <authorList>
            <consortium name="The Broad Institute Genome Sequencing Platform"/>
            <person name="Ward D."/>
            <person name="Feldgarden M."/>
            <person name="Earl A."/>
            <person name="Young S.K."/>
            <person name="Zeng Q."/>
            <person name="Koehrsen M."/>
            <person name="Alvarado L."/>
            <person name="Berlin A."/>
            <person name="Bochicchio J."/>
            <person name="Borenstein D."/>
            <person name="Chapman S.B."/>
            <person name="Chen Z."/>
            <person name="Engels R."/>
            <person name="Freedman E."/>
            <person name="Gellesch M."/>
            <person name="Goldberg J."/>
            <person name="Griggs A."/>
            <person name="Gujja S."/>
            <person name="Heilman E."/>
            <person name="Heiman D."/>
            <person name="Hepburn T."/>
            <person name="Howarth C."/>
            <person name="Jen D."/>
            <person name="Larson L."/>
            <person name="Lewis B."/>
            <person name="Mehta T."/>
            <person name="Park D."/>
            <person name="Pearson M."/>
            <person name="Roberts A."/>
            <person name="Saif S."/>
            <person name="Shea T."/>
            <person name="Shenoy N."/>
            <person name="Sisk P."/>
            <person name="Stolte C."/>
            <person name="Sykes S."/>
            <person name="Thomson T."/>
            <person name="Walk T."/>
            <person name="White J."/>
            <person name="Yandava C."/>
            <person name="Izard J."/>
            <person name="Baranova O.V."/>
            <person name="Blanton J.M."/>
            <person name="Tanner A.C."/>
            <person name="Dewhirst F.E."/>
            <person name="Haas B."/>
            <person name="Nusbaum C."/>
            <person name="Birren B."/>
        </authorList>
    </citation>
    <scope>NUCLEOTIDE SEQUENCE [LARGE SCALE GENOMIC DNA]</scope>
    <source>
        <strain evidence="2">1-1 BBBD Race 1</strain>
    </source>
</reference>
<organism evidence="2">
    <name type="scientific">Puccinia triticina (isolate 1-1 / race 1 (BBBD))</name>
    <name type="common">Brown leaf rust fungus</name>
    <dbReference type="NCBI Taxonomy" id="630390"/>
    <lineage>
        <taxon>Eukaryota</taxon>
        <taxon>Fungi</taxon>
        <taxon>Dikarya</taxon>
        <taxon>Basidiomycota</taxon>
        <taxon>Pucciniomycotina</taxon>
        <taxon>Pucciniomycetes</taxon>
        <taxon>Pucciniales</taxon>
        <taxon>Pucciniaceae</taxon>
        <taxon>Puccinia</taxon>
    </lineage>
</organism>